<protein>
    <submittedName>
        <fullName evidence="1">Putative carbohydrate binding protein</fullName>
    </submittedName>
</protein>
<keyword evidence="2" id="KW-1185">Reference proteome</keyword>
<accession>A0A022PDC2</accession>
<proteinExistence type="predicted"/>
<dbReference type="EMBL" id="JFGV01000055">
    <property type="protein sequence ID" value="EYU14172.1"/>
    <property type="molecule type" value="Genomic_DNA"/>
</dbReference>
<organism evidence="1 2">
    <name type="scientific">Photorhabdus aegyptia</name>
    <dbReference type="NCBI Taxonomy" id="2805098"/>
    <lineage>
        <taxon>Bacteria</taxon>
        <taxon>Pseudomonadati</taxon>
        <taxon>Pseudomonadota</taxon>
        <taxon>Gammaproteobacteria</taxon>
        <taxon>Enterobacterales</taxon>
        <taxon>Morganellaceae</taxon>
        <taxon>Photorhabdus</taxon>
    </lineage>
</organism>
<sequence length="161" mass="18173">MDMKKILNRADYSDTKNANKELVNGSFDEGYHGWRIPNPETVEVLSENGVNFLSIQSYSSSGVIDQIITGLESNARYRLTATARLSIKKIPQRALPAYFGLQNRTFGPESFVVNSFNFTTGSVELNTDEEGLLRIYMMKDQFIELPEEATADFTGFILERV</sequence>
<evidence type="ECO:0000313" key="1">
    <source>
        <dbReference type="EMBL" id="EYU14172.1"/>
    </source>
</evidence>
<dbReference type="AlphaFoldDB" id="A0A022PDC2"/>
<evidence type="ECO:0000313" key="2">
    <source>
        <dbReference type="Proteomes" id="UP000023464"/>
    </source>
</evidence>
<reference evidence="1 2" key="1">
    <citation type="submission" date="2014-03" db="EMBL/GenBank/DDBJ databases">
        <title>Draft Genome of Photorhabdus luminescens BA1, an Egyptian Isolate.</title>
        <authorList>
            <person name="Ghazal S."/>
            <person name="Hurst S.G.IV."/>
            <person name="Morris K."/>
            <person name="Thomas K."/>
            <person name="Tisa L.S."/>
        </authorList>
    </citation>
    <scope>NUCLEOTIDE SEQUENCE [LARGE SCALE GENOMIC DNA]</scope>
    <source>
        <strain evidence="1 2">BA1</strain>
    </source>
</reference>
<gene>
    <name evidence="1" type="ORF">BA1DRAFT_03301</name>
</gene>
<name>A0A022PDC2_9GAMM</name>
<dbReference type="RefSeq" id="WP_036781082.1">
    <property type="nucleotide sequence ID" value="NZ_CAWLTM010000060.1"/>
</dbReference>
<dbReference type="Gene3D" id="2.60.120.260">
    <property type="entry name" value="Galactose-binding domain-like"/>
    <property type="match status" value="1"/>
</dbReference>
<dbReference type="Proteomes" id="UP000023464">
    <property type="component" value="Unassembled WGS sequence"/>
</dbReference>
<comment type="caution">
    <text evidence="1">The sequence shown here is derived from an EMBL/GenBank/DDBJ whole genome shotgun (WGS) entry which is preliminary data.</text>
</comment>
<dbReference type="PATRIC" id="fig|1393736.3.peg.3370"/>